<feature type="compositionally biased region" description="Basic and acidic residues" evidence="2">
    <location>
        <begin position="177"/>
        <end position="187"/>
    </location>
</feature>
<dbReference type="Gene3D" id="3.50.50.60">
    <property type="entry name" value="FAD/NAD(P)-binding domain"/>
    <property type="match status" value="1"/>
</dbReference>
<protein>
    <submittedName>
        <fullName evidence="4">FAD-dependent monooxygenase</fullName>
    </submittedName>
</protein>
<evidence type="ECO:0000256" key="1">
    <source>
        <dbReference type="ARBA" id="ARBA00023002"/>
    </source>
</evidence>
<dbReference type="PRINTS" id="PR00420">
    <property type="entry name" value="RNGMNOXGNASE"/>
</dbReference>
<evidence type="ECO:0000259" key="3">
    <source>
        <dbReference type="Pfam" id="PF01494"/>
    </source>
</evidence>
<reference evidence="4 5" key="1">
    <citation type="submission" date="2022-03" db="EMBL/GenBank/DDBJ databases">
        <title>Isotopic signatures of nitrous oxide derived from detoxification processes.</title>
        <authorList>
            <person name="Behrendt U."/>
            <person name="Buchen C."/>
            <person name="Well R."/>
            <person name="Ulrich A."/>
            <person name="Rohe L."/>
            <person name="Kolb S."/>
            <person name="Schloter M."/>
            <person name="Horn M.A."/>
            <person name="Augustin J."/>
        </authorList>
    </citation>
    <scope>NUCLEOTIDE SEQUENCE [LARGE SCALE GENOMIC DNA]</scope>
    <source>
        <strain evidence="4 5">S4-C24</strain>
    </source>
</reference>
<sequence>MTDQLSPRRRTGVPRAEDKLHDVAVVGGGPVGLLMALLLTRRGLDVAVLEQRTSRSIHSRAIGIHPPALAVLDDAGVGPALLAAGVRIRRGTARSRGREVASLSFEAVPGRHPYVLAVPQVITEQLLEEQLEALRPGALQRGVHVHGADDDGATVTLSCRVGAGPGSGTRPGAGPERAADRDAEHPAGPDTSTVRARLVVAADGAYSALRRQRGVAVRTRTYPDAYLMGDFADTTPDGSTAVLFLEAGGIVESFPLPGGTRRWVARMPGVVSHPTAAGLASLIARRTGIGPEPESCTMLSAFSVSSRMPRRLVAGRLALIGDAAHQISPIGGQGMNLGWLDAAALAPIMAAALRGEPTAAALRQFEADRHRAAATATWQAHLNMALGRPLPPAMLAARNHVFGALTHIPGAHDAVANRFTMH</sequence>
<name>A0ABY3W305_9MICC</name>
<dbReference type="SUPFAM" id="SSF51905">
    <property type="entry name" value="FAD/NAD(P)-binding domain"/>
    <property type="match status" value="1"/>
</dbReference>
<organism evidence="4 5">
    <name type="scientific">Arthrobacter sulfonylureivorans</name>
    <dbReference type="NCBI Taxonomy" id="2486855"/>
    <lineage>
        <taxon>Bacteria</taxon>
        <taxon>Bacillati</taxon>
        <taxon>Actinomycetota</taxon>
        <taxon>Actinomycetes</taxon>
        <taxon>Micrococcales</taxon>
        <taxon>Micrococcaceae</taxon>
        <taxon>Arthrobacter</taxon>
    </lineage>
</organism>
<dbReference type="InterPro" id="IPR050631">
    <property type="entry name" value="PheA/TfdB_FAD_monoxygenase"/>
</dbReference>
<dbReference type="RefSeq" id="WP_241912928.1">
    <property type="nucleotide sequence ID" value="NZ_CP093326.1"/>
</dbReference>
<dbReference type="Proteomes" id="UP000829069">
    <property type="component" value="Chromosome"/>
</dbReference>
<keyword evidence="1" id="KW-0560">Oxidoreductase</keyword>
<dbReference type="PANTHER" id="PTHR43476:SF3">
    <property type="entry name" value="FAD-BINDING MONOOXYGENASE"/>
    <property type="match status" value="1"/>
</dbReference>
<keyword evidence="4" id="KW-0503">Monooxygenase</keyword>
<dbReference type="InterPro" id="IPR002938">
    <property type="entry name" value="FAD-bd"/>
</dbReference>
<keyword evidence="5" id="KW-1185">Reference proteome</keyword>
<gene>
    <name evidence="4" type="ORF">MNQ99_10645</name>
</gene>
<accession>A0ABY3W305</accession>
<evidence type="ECO:0000313" key="4">
    <source>
        <dbReference type="EMBL" id="UNK44460.1"/>
    </source>
</evidence>
<dbReference type="InterPro" id="IPR036188">
    <property type="entry name" value="FAD/NAD-bd_sf"/>
</dbReference>
<dbReference type="EMBL" id="CP093326">
    <property type="protein sequence ID" value="UNK44460.1"/>
    <property type="molecule type" value="Genomic_DNA"/>
</dbReference>
<dbReference type="Gene3D" id="3.30.70.2450">
    <property type="match status" value="1"/>
</dbReference>
<evidence type="ECO:0000256" key="2">
    <source>
        <dbReference type="SAM" id="MobiDB-lite"/>
    </source>
</evidence>
<feature type="region of interest" description="Disordered" evidence="2">
    <location>
        <begin position="161"/>
        <end position="191"/>
    </location>
</feature>
<proteinExistence type="predicted"/>
<dbReference type="Pfam" id="PF01494">
    <property type="entry name" value="FAD_binding_3"/>
    <property type="match status" value="1"/>
</dbReference>
<evidence type="ECO:0000313" key="5">
    <source>
        <dbReference type="Proteomes" id="UP000829069"/>
    </source>
</evidence>
<dbReference type="GO" id="GO:0004497">
    <property type="term" value="F:monooxygenase activity"/>
    <property type="evidence" value="ECO:0007669"/>
    <property type="project" value="UniProtKB-KW"/>
</dbReference>
<feature type="domain" description="FAD-binding" evidence="3">
    <location>
        <begin position="22"/>
        <end position="377"/>
    </location>
</feature>
<dbReference type="PANTHER" id="PTHR43476">
    <property type="entry name" value="3-(3-HYDROXY-PHENYL)PROPIONATE/3-HYDROXYCINNAMIC ACID HYDROXYLASE"/>
    <property type="match status" value="1"/>
</dbReference>